<name>A0A2I0B6A8_9ASPA</name>
<accession>A0A2I0B6A8</accession>
<dbReference type="STRING" id="1088818.A0A2I0B6A8"/>
<sequence>MQRPFLSLKSEMYNRMTWRMVIICLVTSPTMFKQARSLLHSWFLKTGFPFIMEFQIVAVSSLLDMISRPMSWGVSMELGLKYSHSHAYFPSQCHQLLGVLNGYITCKSFLAMIHHIKIAVAQIMEPIFHPNKCHSSHATLGHEAILDVIGENSTWAMLMNFPTWFYFASALLFFDKDWNTYFSNDIAAKIDVESVNQYELVEAAILCLSWVMSPCSKGNLDRLAEHFHKTSRSWSTVSSTQTSSHEKCSSIGTHKKGAVSCNKKLRIQKACNDKFKLVATKNSFSSLARWLRKFDGFVAQSKMKSFLSHESSYSFAETELMSRRSKLFTQIPLGILISCPNFLKDKECELLLYYATTGDISHFSDVHTDADEHHERDFSSPSGTEGRKWGLDGTRLVFSFSDIIEDMSAMLFDCENTRLDYICLLKGKICGYLLRCVKEFLNIYVPNLGEHRGSVDLLDLVKRLTMWKQQGREVFDGCEEFDDFVNGLATKVSLLKEKDEH</sequence>
<gene>
    <name evidence="1" type="ORF">AXF42_Ash005228</name>
</gene>
<dbReference type="EMBL" id="KZ451908">
    <property type="protein sequence ID" value="PKA63333.1"/>
    <property type="molecule type" value="Genomic_DNA"/>
</dbReference>
<organism evidence="1 2">
    <name type="scientific">Apostasia shenzhenica</name>
    <dbReference type="NCBI Taxonomy" id="1088818"/>
    <lineage>
        <taxon>Eukaryota</taxon>
        <taxon>Viridiplantae</taxon>
        <taxon>Streptophyta</taxon>
        <taxon>Embryophyta</taxon>
        <taxon>Tracheophyta</taxon>
        <taxon>Spermatophyta</taxon>
        <taxon>Magnoliopsida</taxon>
        <taxon>Liliopsida</taxon>
        <taxon>Asparagales</taxon>
        <taxon>Orchidaceae</taxon>
        <taxon>Apostasioideae</taxon>
        <taxon>Apostasia</taxon>
    </lineage>
</organism>
<keyword evidence="2" id="KW-1185">Reference proteome</keyword>
<dbReference type="PANTHER" id="PTHR48221:SF2">
    <property type="entry name" value="ACYL-COA SYNTHETASE FAMILY PROTEIN"/>
    <property type="match status" value="1"/>
</dbReference>
<reference evidence="1 2" key="1">
    <citation type="journal article" date="2017" name="Nature">
        <title>The Apostasia genome and the evolution of orchids.</title>
        <authorList>
            <person name="Zhang G.Q."/>
            <person name="Liu K.W."/>
            <person name="Li Z."/>
            <person name="Lohaus R."/>
            <person name="Hsiao Y.Y."/>
            <person name="Niu S.C."/>
            <person name="Wang J.Y."/>
            <person name="Lin Y.C."/>
            <person name="Xu Q."/>
            <person name="Chen L.J."/>
            <person name="Yoshida K."/>
            <person name="Fujiwara S."/>
            <person name="Wang Z.W."/>
            <person name="Zhang Y.Q."/>
            <person name="Mitsuda N."/>
            <person name="Wang M."/>
            <person name="Liu G.H."/>
            <person name="Pecoraro L."/>
            <person name="Huang H.X."/>
            <person name="Xiao X.J."/>
            <person name="Lin M."/>
            <person name="Wu X.Y."/>
            <person name="Wu W.L."/>
            <person name="Chen Y.Y."/>
            <person name="Chang S.B."/>
            <person name="Sakamoto S."/>
            <person name="Ohme-Takagi M."/>
            <person name="Yagi M."/>
            <person name="Zeng S.J."/>
            <person name="Shen C.Y."/>
            <person name="Yeh C.M."/>
            <person name="Luo Y.B."/>
            <person name="Tsai W.C."/>
            <person name="Van de Peer Y."/>
            <person name="Liu Z.J."/>
        </authorList>
    </citation>
    <scope>NUCLEOTIDE SEQUENCE [LARGE SCALE GENOMIC DNA]</scope>
    <source>
        <strain evidence="2">cv. Shenzhen</strain>
        <tissue evidence="1">Stem</tissue>
    </source>
</reference>
<dbReference type="AlphaFoldDB" id="A0A2I0B6A8"/>
<evidence type="ECO:0000313" key="2">
    <source>
        <dbReference type="Proteomes" id="UP000236161"/>
    </source>
</evidence>
<proteinExistence type="predicted"/>
<evidence type="ECO:0000313" key="1">
    <source>
        <dbReference type="EMBL" id="PKA63333.1"/>
    </source>
</evidence>
<protein>
    <submittedName>
        <fullName evidence="1">Uncharacterized protein</fullName>
    </submittedName>
</protein>
<dbReference type="PANTHER" id="PTHR48221">
    <property type="entry name" value="ACYL-COA SYNTHETASE FAMILY PROTEIN"/>
    <property type="match status" value="1"/>
</dbReference>
<dbReference type="Proteomes" id="UP000236161">
    <property type="component" value="Unassembled WGS sequence"/>
</dbReference>
<dbReference type="OrthoDB" id="1917939at2759"/>